<evidence type="ECO:0000259" key="16">
    <source>
        <dbReference type="PROSITE" id="PS50304"/>
    </source>
</evidence>
<dbReference type="PROSITE" id="PS50304">
    <property type="entry name" value="TUDOR"/>
    <property type="match status" value="3"/>
</dbReference>
<comment type="function">
    <text evidence="12">Seems to be involved in regulation of transcriptional activity of MYC. In vitro, inhibits DNA-binding activity of Mad-MAX heterodimers. Can recruit Mad transcriptional repressors (MXD1, MXD3, MXD4 and MXI1) to the cytoplasm. May be involved in spermiogenesis.</text>
</comment>
<name>A0A8C2SP47_COTJA</name>
<evidence type="ECO:0000256" key="4">
    <source>
        <dbReference type="ARBA" id="ARBA00022490"/>
    </source>
</evidence>
<dbReference type="FunFam" id="2.30.30.140:FF:000114">
    <property type="entry name" value="RING finger protein 17"/>
    <property type="match status" value="1"/>
</dbReference>
<keyword evidence="5" id="KW-0479">Metal-binding</keyword>
<feature type="region of interest" description="Disordered" evidence="15">
    <location>
        <begin position="1108"/>
        <end position="1138"/>
    </location>
</feature>
<keyword evidence="18" id="KW-1185">Reference proteome</keyword>
<reference evidence="17" key="2">
    <citation type="submission" date="2025-08" db="UniProtKB">
        <authorList>
            <consortium name="Ensembl"/>
        </authorList>
    </citation>
    <scope>IDENTIFICATION</scope>
</reference>
<evidence type="ECO:0000256" key="12">
    <source>
        <dbReference type="ARBA" id="ARBA00057086"/>
    </source>
</evidence>
<evidence type="ECO:0000256" key="11">
    <source>
        <dbReference type="ARBA" id="ARBA00023242"/>
    </source>
</evidence>
<dbReference type="GeneTree" id="ENSGT00940000157559"/>
<organism evidence="17 18">
    <name type="scientific">Coturnix japonica</name>
    <name type="common">Japanese quail</name>
    <name type="synonym">Coturnix coturnix japonica</name>
    <dbReference type="NCBI Taxonomy" id="93934"/>
    <lineage>
        <taxon>Eukaryota</taxon>
        <taxon>Metazoa</taxon>
        <taxon>Chordata</taxon>
        <taxon>Craniata</taxon>
        <taxon>Vertebrata</taxon>
        <taxon>Euteleostomi</taxon>
        <taxon>Archelosauria</taxon>
        <taxon>Archosauria</taxon>
        <taxon>Dinosauria</taxon>
        <taxon>Saurischia</taxon>
        <taxon>Theropoda</taxon>
        <taxon>Coelurosauria</taxon>
        <taxon>Aves</taxon>
        <taxon>Neognathae</taxon>
        <taxon>Galloanserae</taxon>
        <taxon>Galliformes</taxon>
        <taxon>Phasianidae</taxon>
        <taxon>Perdicinae</taxon>
        <taxon>Coturnix</taxon>
    </lineage>
</organism>
<dbReference type="CDD" id="cd20414">
    <property type="entry name" value="Tudor_TDRD4_rpt1"/>
    <property type="match status" value="1"/>
</dbReference>
<feature type="region of interest" description="Disordered" evidence="15">
    <location>
        <begin position="80"/>
        <end position="123"/>
    </location>
</feature>
<dbReference type="Proteomes" id="UP000694412">
    <property type="component" value="Chromosome 1"/>
</dbReference>
<keyword evidence="11" id="KW-0539">Nucleus</keyword>
<evidence type="ECO:0000256" key="2">
    <source>
        <dbReference type="ARBA" id="ARBA00004496"/>
    </source>
</evidence>
<gene>
    <name evidence="17" type="primary">RNF17</name>
</gene>
<dbReference type="GO" id="GO:0005737">
    <property type="term" value="C:cytoplasm"/>
    <property type="evidence" value="ECO:0007669"/>
    <property type="project" value="UniProtKB-SubCell"/>
</dbReference>
<evidence type="ECO:0000256" key="7">
    <source>
        <dbReference type="ARBA" id="ARBA00022771"/>
    </source>
</evidence>
<dbReference type="GO" id="GO:0005634">
    <property type="term" value="C:nucleus"/>
    <property type="evidence" value="ECO:0007669"/>
    <property type="project" value="UniProtKB-SubCell"/>
</dbReference>
<keyword evidence="3" id="KW-0217">Developmental protein</keyword>
<dbReference type="Ensembl" id="ENSCJPT00005002759.1">
    <property type="protein sequence ID" value="ENSCJPP00005001630.1"/>
    <property type="gene ID" value="ENSCJPG00005001674.1"/>
</dbReference>
<feature type="domain" description="Tudor" evidence="16">
    <location>
        <begin position="713"/>
        <end position="771"/>
    </location>
</feature>
<feature type="compositionally biased region" description="Polar residues" evidence="15">
    <location>
        <begin position="94"/>
        <end position="108"/>
    </location>
</feature>
<dbReference type="Gene3D" id="2.30.30.140">
    <property type="match status" value="5"/>
</dbReference>
<evidence type="ECO:0000256" key="13">
    <source>
        <dbReference type="ARBA" id="ARBA00062119"/>
    </source>
</evidence>
<evidence type="ECO:0000256" key="10">
    <source>
        <dbReference type="ARBA" id="ARBA00022871"/>
    </source>
</evidence>
<evidence type="ECO:0000256" key="15">
    <source>
        <dbReference type="SAM" id="MobiDB-lite"/>
    </source>
</evidence>
<evidence type="ECO:0000256" key="5">
    <source>
        <dbReference type="ARBA" id="ARBA00022723"/>
    </source>
</evidence>
<keyword evidence="6" id="KW-0677">Repeat</keyword>
<feature type="domain" description="Tudor" evidence="16">
    <location>
        <begin position="1432"/>
        <end position="1492"/>
    </location>
</feature>
<evidence type="ECO:0000256" key="3">
    <source>
        <dbReference type="ARBA" id="ARBA00022473"/>
    </source>
</evidence>
<proteinExistence type="predicted"/>
<evidence type="ECO:0000256" key="9">
    <source>
        <dbReference type="ARBA" id="ARBA00022833"/>
    </source>
</evidence>
<feature type="compositionally biased region" description="Polar residues" evidence="15">
    <location>
        <begin position="1108"/>
        <end position="1117"/>
    </location>
</feature>
<keyword evidence="9" id="KW-0862">Zinc</keyword>
<sequence>MLRGKQEGPVDGGNEEEQKRRKLNAVRQCLKILEEDFTGLSCRSDLSRISQELYDVVNNEESNFLGSSSTKTKADVKLELNDGTSERPFRSITGEKNVQRSVSSSSGQKPKLALAPSTDTENETTEDIDKALWAGVCNLSCLQNAHEVLKCLELEVKQEGDKVAETMDRKFDELTTSVLSRKRKLHAELVKSIDDYNVGIAAAKQYIEEKKKCLIGAIRIAKELKITPSVRTYCDLTQVIRDLTLPVDTELLRVKSLKEKTVPRFILNTDEIMSLLQNMGKIEWETSVSEDNGQHALAFDDRENILSSDNQSPVDNMFPVHKRESKEKTLPNKCVHEEVKKTEESLSVVPHEGFTSIHAVSKVPSTPDVIIEEIYEELPTENHHEKQRKKLDKEETYSEHKADSTELVFVSHVVNPCHFYVRRYSQKKEGAFLEMKLNNFCCNKSSYFLPSDILEPGVRVFVKRKETRTWCRGTITKLFPIKTKNKQKSGGPVRCRVCDIAVIEIFLVDFGSSEVLHFSRYAPAERPDLAALQTTETNDICLLLRKPDQHIEAELAAIPPLAVPCSLKDIVPKNSEGWGEEAKEKFLGMVNNKVVLMTVFREEDSVLIVDLRKPPCNKICSGMPPSLKDALVFLDVARFKSHLPNHSENNSVLPYRAPKMSQEREVIPVTVCCINSPGDFYLQLAGSQVDLAFPEKTEAIHEHQDSKDKIIACPIEGQACIAKHKSGNWYRAQIIGLPHHDEVVVKYVDSGSIANVPLTDIRGTADEFLSFPGKVIKCRLAYIEPCEAASGWSRETTGRFKEMTEDKFMLCLVVEILGNILSVELFDSHAACGRGSSINCQLVREDLASYIPGYVKGAPASPRETWDTSLEEIPEKLTVLNPVNTETVEGQDIRSLSKQELQVIVSHVVSPSKIFIQWLSSEGKLKSLQEKMDVFYKESQPRSVKWQHNMHCAVYVHDLKQWRRGRISRIVSETAAEVLLYDSGVEKTVDVGCLRELQEDMKRVETLAIECALADIRPTGGSMQWTATVCECISYYLTGAKAKVIIQETAEGSTLPVKIHWKDEAGRLIDVSEHLVEKGLAFRNTRTDKAAVDCAVNKKYSKVHLEQENAQPSSCNSEPACARSGSAEQEDTNASKHELRSRLPLEINKTYKPPIIPKERHFQAVVSCIGDDGTLYIIPKSSECELKKLMVEIQSNFKCLGLLDPYSWKKEEACVIRGSDSLWYRGKVVEHGGGTLQVQYVDSGCIERVPQCHLCPTTSYTSVPPFCIPCQLYKTTPIGNSWQQDAVDLLQKLLRNEEVEIHVQELPDSPWGKLSIHLYLSGMSVSSFMAEQKFCVVDDSQAITKQVLVEGHIPVMPSYKLPPLPVQGVIFPVRVTHFVTPKEVYICLNPSESLSKQSATERDASCFSHLKSLDEALKWCNKYVDTLPPLTDFRTEMPCLVEYEDSLWYRAKLQSVEETDTIKILVQFVDYGNFSVVPTSKLRQIPPHVLQYPVQAVHAMLAGFKPSLSDTNVERIPYCPEWSVKALWAMMDSTEGRQLSASILSLSPEVTIFLYDNEQNLIHMKLIEMGLADLDD</sequence>
<feature type="compositionally biased region" description="Basic and acidic residues" evidence="15">
    <location>
        <begin position="80"/>
        <end position="89"/>
    </location>
</feature>
<keyword evidence="10" id="KW-0744">Spermatogenesis</keyword>
<dbReference type="SUPFAM" id="SSF63748">
    <property type="entry name" value="Tudor/PWWP/MBT"/>
    <property type="match status" value="5"/>
</dbReference>
<dbReference type="PANTHER" id="PTHR16442:SF1">
    <property type="entry name" value="RING FINGER PROTEIN 17"/>
    <property type="match status" value="1"/>
</dbReference>
<dbReference type="InterPro" id="IPR035437">
    <property type="entry name" value="SNase_OB-fold_sf"/>
</dbReference>
<reference evidence="17" key="3">
    <citation type="submission" date="2025-09" db="UniProtKB">
        <authorList>
            <consortium name="Ensembl"/>
        </authorList>
    </citation>
    <scope>IDENTIFICATION</scope>
</reference>
<evidence type="ECO:0000313" key="18">
    <source>
        <dbReference type="Proteomes" id="UP000694412"/>
    </source>
</evidence>
<dbReference type="Gene3D" id="2.40.50.90">
    <property type="match status" value="4"/>
</dbReference>
<dbReference type="GeneID" id="107308343"/>
<reference evidence="17" key="1">
    <citation type="submission" date="2015-11" db="EMBL/GenBank/DDBJ databases">
        <authorList>
            <consortium name="International Coturnix japonica Genome Analysis Consortium"/>
            <person name="Warren W."/>
            <person name="Burt D.W."/>
            <person name="Antin P.B."/>
            <person name="Lanford R."/>
            <person name="Gros J."/>
            <person name="Wilson R.K."/>
        </authorList>
    </citation>
    <scope>NUCLEOTIDE SEQUENCE [LARGE SCALE GENOMIC DNA]</scope>
</reference>
<dbReference type="PANTHER" id="PTHR16442">
    <property type="entry name" value="RING FINGER PROTEIN 17"/>
    <property type="match status" value="1"/>
</dbReference>
<dbReference type="GO" id="GO:0007286">
    <property type="term" value="P:spermatid development"/>
    <property type="evidence" value="ECO:0007669"/>
    <property type="project" value="Ensembl"/>
</dbReference>
<evidence type="ECO:0000256" key="6">
    <source>
        <dbReference type="ARBA" id="ARBA00022737"/>
    </source>
</evidence>
<dbReference type="InterPro" id="IPR002999">
    <property type="entry name" value="Tudor"/>
</dbReference>
<dbReference type="SUPFAM" id="SSF50199">
    <property type="entry name" value="Staphylococcal nuclease"/>
    <property type="match status" value="1"/>
</dbReference>
<keyword evidence="7" id="KW-0863">Zinc-finger</keyword>
<dbReference type="GO" id="GO:0042802">
    <property type="term" value="F:identical protein binding"/>
    <property type="evidence" value="ECO:0007669"/>
    <property type="project" value="Ensembl"/>
</dbReference>
<dbReference type="CTD" id="56163"/>
<feature type="domain" description="Tudor" evidence="16">
    <location>
        <begin position="1207"/>
        <end position="1264"/>
    </location>
</feature>
<evidence type="ECO:0000313" key="17">
    <source>
        <dbReference type="Ensembl" id="ENSCJPP00005001630.1"/>
    </source>
</evidence>
<dbReference type="GO" id="GO:0008270">
    <property type="term" value="F:zinc ion binding"/>
    <property type="evidence" value="ECO:0007669"/>
    <property type="project" value="UniProtKB-KW"/>
</dbReference>
<accession>A0A8C2SP47</accession>
<comment type="subunit">
    <text evidence="13">Interacts with MXD1, MXD3, MXD4, MXI1 and PIWIL1. Self-associates.</text>
</comment>
<feature type="region of interest" description="Disordered" evidence="15">
    <location>
        <begin position="1"/>
        <end position="21"/>
    </location>
</feature>
<dbReference type="InterPro" id="IPR047845">
    <property type="entry name" value="RNF17-like_TUDOR_rpt1"/>
</dbReference>
<dbReference type="RefSeq" id="XP_015707678.1">
    <property type="nucleotide sequence ID" value="XM_015852192.2"/>
</dbReference>
<dbReference type="OrthoDB" id="5800423at2759"/>
<evidence type="ECO:0000256" key="14">
    <source>
        <dbReference type="ARBA" id="ARBA00072636"/>
    </source>
</evidence>
<dbReference type="Pfam" id="PF00567">
    <property type="entry name" value="TUDOR"/>
    <property type="match status" value="5"/>
</dbReference>
<protein>
    <recommendedName>
        <fullName evidence="14">RING finger protein 17</fullName>
    </recommendedName>
</protein>
<dbReference type="SMART" id="SM00333">
    <property type="entry name" value="TUDOR"/>
    <property type="match status" value="4"/>
</dbReference>
<evidence type="ECO:0000256" key="8">
    <source>
        <dbReference type="ARBA" id="ARBA00022782"/>
    </source>
</evidence>
<keyword evidence="4" id="KW-0963">Cytoplasm</keyword>
<evidence type="ECO:0000256" key="1">
    <source>
        <dbReference type="ARBA" id="ARBA00004123"/>
    </source>
</evidence>
<comment type="subcellular location">
    <subcellularLocation>
        <location evidence="2">Cytoplasm</location>
    </subcellularLocation>
    <subcellularLocation>
        <location evidence="1">Nucleus</location>
    </subcellularLocation>
</comment>
<keyword evidence="8" id="KW-0221">Differentiation</keyword>